<dbReference type="InterPro" id="IPR029063">
    <property type="entry name" value="SAM-dependent_MTases_sf"/>
</dbReference>
<dbReference type="GO" id="GO:0032259">
    <property type="term" value="P:methylation"/>
    <property type="evidence" value="ECO:0007669"/>
    <property type="project" value="UniProtKB-KW"/>
</dbReference>
<dbReference type="InterPro" id="IPR050447">
    <property type="entry name" value="Erg6_SMT_methyltransf"/>
</dbReference>
<dbReference type="RefSeq" id="WP_111159925.1">
    <property type="nucleotide sequence ID" value="NZ_PCDP01000029.1"/>
</dbReference>
<accession>A0A2W4CQ21</accession>
<organism evidence="2 3">
    <name type="scientific">Rhizobium tubonense</name>
    <dbReference type="NCBI Taxonomy" id="484088"/>
    <lineage>
        <taxon>Bacteria</taxon>
        <taxon>Pseudomonadati</taxon>
        <taxon>Pseudomonadota</taxon>
        <taxon>Alphaproteobacteria</taxon>
        <taxon>Hyphomicrobiales</taxon>
        <taxon>Rhizobiaceae</taxon>
        <taxon>Rhizobium/Agrobacterium group</taxon>
        <taxon>Rhizobium</taxon>
    </lineage>
</organism>
<evidence type="ECO:0000313" key="2">
    <source>
        <dbReference type="EMBL" id="PZM14837.1"/>
    </source>
</evidence>
<dbReference type="CDD" id="cd02440">
    <property type="entry name" value="AdoMet_MTases"/>
    <property type="match status" value="1"/>
</dbReference>
<keyword evidence="2" id="KW-0808">Transferase</keyword>
<dbReference type="Pfam" id="PF13649">
    <property type="entry name" value="Methyltransf_25"/>
    <property type="match status" value="1"/>
</dbReference>
<dbReference type="GO" id="GO:0008168">
    <property type="term" value="F:methyltransferase activity"/>
    <property type="evidence" value="ECO:0007669"/>
    <property type="project" value="UniProtKB-KW"/>
</dbReference>
<dbReference type="OrthoDB" id="9765084at2"/>
<feature type="domain" description="Methyltransferase" evidence="1">
    <location>
        <begin position="49"/>
        <end position="148"/>
    </location>
</feature>
<sequence length="283" mass="31341">MNNAFDSEHITSAGHKLSAGGHLDAHYLALKDEYDATLRAVGIRPSWSVLDAGAGNGVFLPLMAELLGVEGHIEALDLARENVEAIERLIANQQFACPVSARTGDITALPYEAGTFDAVWSANVSQYLSDKVLAETVNEFCRVVRPGGLVAVKEVDISVWQYQPQDPKLIWRLLDALSDDIQMSGAMRGTRLTAWFRAAGLEDVAAITTLAERRQPLRPVEREYIRNNLEFLSGLALRCELPEADHHQWKEIGQEPERLISDPDFCYREMWVLSLGTVPSPSS</sequence>
<keyword evidence="3" id="KW-1185">Reference proteome</keyword>
<dbReference type="EMBL" id="PCDP01000029">
    <property type="protein sequence ID" value="PZM14837.1"/>
    <property type="molecule type" value="Genomic_DNA"/>
</dbReference>
<evidence type="ECO:0000313" key="3">
    <source>
        <dbReference type="Proteomes" id="UP000248925"/>
    </source>
</evidence>
<dbReference type="PANTHER" id="PTHR44068:SF11">
    <property type="entry name" value="GERANYL DIPHOSPHATE 2-C-METHYLTRANSFERASE"/>
    <property type="match status" value="1"/>
</dbReference>
<comment type="caution">
    <text evidence="2">The sequence shown here is derived from an EMBL/GenBank/DDBJ whole genome shotgun (WGS) entry which is preliminary data.</text>
</comment>
<reference evidence="2 3" key="1">
    <citation type="journal article" date="2018" name="Sci. Rep.">
        <title>Rhizobium tumorigenes sp. nov., a novel plant tumorigenic bacterium isolated from cane gall tumors on thornless blackberry.</title>
        <authorList>
            <person name="Kuzmanovi N."/>
            <person name="Smalla K."/>
            <person name="Gronow S."/>
            <person name="PuBawska J."/>
        </authorList>
    </citation>
    <scope>NUCLEOTIDE SEQUENCE [LARGE SCALE GENOMIC DNA]</scope>
    <source>
        <strain evidence="2 3">CCBAU 85046</strain>
    </source>
</reference>
<dbReference type="InterPro" id="IPR041698">
    <property type="entry name" value="Methyltransf_25"/>
</dbReference>
<dbReference type="AlphaFoldDB" id="A0A2W4CQ21"/>
<dbReference type="PANTHER" id="PTHR44068">
    <property type="entry name" value="ZGC:194242"/>
    <property type="match status" value="1"/>
</dbReference>
<evidence type="ECO:0000259" key="1">
    <source>
        <dbReference type="Pfam" id="PF13649"/>
    </source>
</evidence>
<protein>
    <submittedName>
        <fullName evidence="2">SAM-dependent methyltransferase</fullName>
    </submittedName>
</protein>
<dbReference type="Proteomes" id="UP000248925">
    <property type="component" value="Unassembled WGS sequence"/>
</dbReference>
<name>A0A2W4CQ21_9HYPH</name>
<keyword evidence="2" id="KW-0489">Methyltransferase</keyword>
<proteinExistence type="predicted"/>
<dbReference type="SUPFAM" id="SSF53335">
    <property type="entry name" value="S-adenosyl-L-methionine-dependent methyltransferases"/>
    <property type="match status" value="1"/>
</dbReference>
<gene>
    <name evidence="2" type="ORF">CPY51_09005</name>
</gene>
<dbReference type="Gene3D" id="3.40.50.150">
    <property type="entry name" value="Vaccinia Virus protein VP39"/>
    <property type="match status" value="1"/>
</dbReference>